<evidence type="ECO:0000313" key="1">
    <source>
        <dbReference type="EMBL" id="EMO60003.1"/>
    </source>
</evidence>
<evidence type="ECO:0000313" key="2">
    <source>
        <dbReference type="Proteomes" id="UP000012149"/>
    </source>
</evidence>
<dbReference type="Proteomes" id="UP000012149">
    <property type="component" value="Unassembled WGS sequence"/>
</dbReference>
<gene>
    <name evidence="1" type="ORF">LEP1GSC161_0246</name>
</gene>
<organism evidence="1 2">
    <name type="scientific">Leptospira santarosai str. CBC1416</name>
    <dbReference type="NCBI Taxonomy" id="1193059"/>
    <lineage>
        <taxon>Bacteria</taxon>
        <taxon>Pseudomonadati</taxon>
        <taxon>Spirochaetota</taxon>
        <taxon>Spirochaetia</taxon>
        <taxon>Leptospirales</taxon>
        <taxon>Leptospiraceae</taxon>
        <taxon>Leptospira</taxon>
    </lineage>
</organism>
<sequence>MEFQLYGFKTFGLFSIDHQFIIYRSLDQRSGKRVLLKLLLQKTHHQKYSKNPSRF</sequence>
<name>M6WE28_9LEPT</name>
<accession>M6WE28</accession>
<dbReference type="EMBL" id="AKWE02000011">
    <property type="protein sequence ID" value="EMO60003.1"/>
    <property type="molecule type" value="Genomic_DNA"/>
</dbReference>
<proteinExistence type="predicted"/>
<reference evidence="1 2" key="1">
    <citation type="submission" date="2013-01" db="EMBL/GenBank/DDBJ databases">
        <authorList>
            <person name="Harkins D.M."/>
            <person name="Durkin A.S."/>
            <person name="Brinkac L.M."/>
            <person name="Haft D.H."/>
            <person name="Selengut J.D."/>
            <person name="Sanka R."/>
            <person name="DePew J."/>
            <person name="Purushe J."/>
            <person name="Matthias M.A."/>
            <person name="Vinetz J.M."/>
            <person name="Sutton G.G."/>
            <person name="Nierman W.C."/>
            <person name="Fouts D.E."/>
        </authorList>
    </citation>
    <scope>NUCLEOTIDE SEQUENCE [LARGE SCALE GENOMIC DNA]</scope>
    <source>
        <strain evidence="1 2">CBC1416</strain>
    </source>
</reference>
<comment type="caution">
    <text evidence="1">The sequence shown here is derived from an EMBL/GenBank/DDBJ whole genome shotgun (WGS) entry which is preliminary data.</text>
</comment>
<protein>
    <submittedName>
        <fullName evidence="1">Uncharacterized protein</fullName>
    </submittedName>
</protein>
<dbReference type="AlphaFoldDB" id="M6WE28"/>